<protein>
    <submittedName>
        <fullName evidence="1">Uncharacterized protein</fullName>
    </submittedName>
</protein>
<organism evidence="1">
    <name type="scientific">Rhizophagus irregularis (strain DAOM 181602 / DAOM 197198 / MUCL 43194)</name>
    <name type="common">Arbuscular mycorrhizal fungus</name>
    <name type="synonym">Glomus intraradices</name>
    <dbReference type="NCBI Taxonomy" id="747089"/>
    <lineage>
        <taxon>Eukaryota</taxon>
        <taxon>Fungi</taxon>
        <taxon>Fungi incertae sedis</taxon>
        <taxon>Mucoromycota</taxon>
        <taxon>Glomeromycotina</taxon>
        <taxon>Glomeromycetes</taxon>
        <taxon>Glomerales</taxon>
        <taxon>Glomeraceae</taxon>
        <taxon>Rhizophagus</taxon>
    </lineage>
</organism>
<reference evidence="1" key="1">
    <citation type="submission" date="2013-07" db="EMBL/GenBank/DDBJ databases">
        <title>The genome of an arbuscular mycorrhizal fungus provides insights into the evolution of the oldest plant symbiosis.</title>
        <authorList>
            <consortium name="DOE Joint Genome Institute"/>
            <person name="Tisserant E."/>
            <person name="Malbreil M."/>
            <person name="Kuo A."/>
            <person name="Kohler A."/>
            <person name="Symeonidi A."/>
            <person name="Balestrini R."/>
            <person name="Charron P."/>
            <person name="Duensing N."/>
            <person name="Frei-dit-Frey N."/>
            <person name="Gianinazzi-Pearson V."/>
            <person name="Gilbert B."/>
            <person name="Handa Y."/>
            <person name="Hijri M."/>
            <person name="Kaul R."/>
            <person name="Kawaguchi M."/>
            <person name="Krajinski F."/>
            <person name="Lammers P."/>
            <person name="Lapierre D."/>
            <person name="Masclaux F.G."/>
            <person name="Murat C."/>
            <person name="Morin E."/>
            <person name="Ndikumana S."/>
            <person name="Pagni M."/>
            <person name="Petitpierre D."/>
            <person name="Requena N."/>
            <person name="Rosikiewicz P."/>
            <person name="Riley R."/>
            <person name="Saito K."/>
            <person name="San Clemente H."/>
            <person name="Shapiro H."/>
            <person name="van Tuinen D."/>
            <person name="Becard G."/>
            <person name="Bonfante P."/>
            <person name="Paszkowski U."/>
            <person name="Shachar-Hill Y."/>
            <person name="Young J.P."/>
            <person name="Sanders I.R."/>
            <person name="Henrissat B."/>
            <person name="Rensing S.A."/>
            <person name="Grigoriev I.V."/>
            <person name="Corradi N."/>
            <person name="Roux C."/>
            <person name="Martin F."/>
        </authorList>
    </citation>
    <scope>NUCLEOTIDE SEQUENCE</scope>
    <source>
        <strain evidence="1">DAOM 197198</strain>
    </source>
</reference>
<dbReference type="AlphaFoldDB" id="U9UQL3"/>
<proteinExistence type="predicted"/>
<evidence type="ECO:0000313" key="1">
    <source>
        <dbReference type="EMBL" id="ESA20848.1"/>
    </source>
</evidence>
<gene>
    <name evidence="1" type="ORF">GLOINDRAFT_18086</name>
</gene>
<name>U9UQL3_RHIID</name>
<sequence length="73" mass="8244">MDIVGVTTVNSTSVVYLNIKLHSSTLLRTLFLDSSIDGTKWAAMIGLKMTKISTRYQPCLSDKEFLHEIKIRI</sequence>
<dbReference type="HOGENOM" id="CLU_2706078_0_0_1"/>
<accession>U9UQL3</accession>
<dbReference type="EMBL" id="KI276950">
    <property type="protein sequence ID" value="ESA20848.1"/>
    <property type="molecule type" value="Genomic_DNA"/>
</dbReference>